<feature type="transmembrane region" description="Helical" evidence="1">
    <location>
        <begin position="247"/>
        <end position="266"/>
    </location>
</feature>
<evidence type="ECO:0000256" key="1">
    <source>
        <dbReference type="SAM" id="Phobius"/>
    </source>
</evidence>
<dbReference type="Gene3D" id="1.10.167.10">
    <property type="entry name" value="Regulator of G-protein Signalling 4, domain 2"/>
    <property type="match status" value="1"/>
</dbReference>
<dbReference type="Proteomes" id="UP000290189">
    <property type="component" value="Unassembled WGS sequence"/>
</dbReference>
<reference evidence="3 4" key="1">
    <citation type="submission" date="2018-03" db="EMBL/GenBank/DDBJ databases">
        <authorList>
            <person name="Fogelqvist J."/>
        </authorList>
    </citation>
    <scope>NUCLEOTIDE SEQUENCE [LARGE SCALE GENOMIC DNA]</scope>
</reference>
<keyword evidence="3" id="KW-0496">Mitochondrion</keyword>
<feature type="transmembrane region" description="Helical" evidence="1">
    <location>
        <begin position="39"/>
        <end position="57"/>
    </location>
</feature>
<feature type="domain" description="RGS" evidence="2">
    <location>
        <begin position="289"/>
        <end position="403"/>
    </location>
</feature>
<keyword evidence="1" id="KW-1133">Transmembrane helix</keyword>
<dbReference type="SMART" id="SM00315">
    <property type="entry name" value="RGS"/>
    <property type="match status" value="1"/>
</dbReference>
<sequence>MSGTDLVYFAIAVVQMLIHTTGIAIFYRRRDLPPISYRYPTMSLVAASLTLLTSMWLCLERLVGACPIVLAFALSNLLTIGLIDSFIILVGRLLIAFNRSQEQMFISRRDLADEHEIRRRNRIVRWMTAAMRNDTAIAFLLISAIVHMAVLAPFVVRAPDLLYEKDEDADWTSGSPETSLNTAIFFQVAVECLIAGLLAYKVRLVQDVAGIKRSLLYTACSGIACGVLSALLGAVLTGDDANDAGNLLGILASNMTIFLFIEAPVLQTYKRKWAPTPLSSHLWKGQALQLMRFLSTPAGLDAFKEQLLKEFCVENVLFYEAVQDFKGIQGQAHIDQKGVLIYKRFVAVGAPCAINVSWETSSTLHKVFKESHHLVCNTDVFDTALLEIVKLMLMNSLARFIDSHQDMWDKFLLDSKEIVVLENVARTVNGGTTTTSHVPLFVKPSASSGSVTH</sequence>
<gene>
    <name evidence="3" type="ORF">PLBR_LOCUS259</name>
</gene>
<dbReference type="CDD" id="cd07440">
    <property type="entry name" value="RGS"/>
    <property type="match status" value="1"/>
</dbReference>
<organism evidence="3 4">
    <name type="scientific">Plasmodiophora brassicae</name>
    <name type="common">Clubroot disease agent</name>
    <dbReference type="NCBI Taxonomy" id="37360"/>
    <lineage>
        <taxon>Eukaryota</taxon>
        <taxon>Sar</taxon>
        <taxon>Rhizaria</taxon>
        <taxon>Endomyxa</taxon>
        <taxon>Phytomyxea</taxon>
        <taxon>Plasmodiophorida</taxon>
        <taxon>Plasmodiophoridae</taxon>
        <taxon>Plasmodiophora</taxon>
    </lineage>
</organism>
<protein>
    <recommendedName>
        <fullName evidence="2">RGS domain-containing protein</fullName>
    </recommendedName>
</protein>
<name>A0A3P3XZ42_PLABS</name>
<feature type="transmembrane region" description="Helical" evidence="1">
    <location>
        <begin position="6"/>
        <end position="27"/>
    </location>
</feature>
<dbReference type="PROSITE" id="PS50132">
    <property type="entry name" value="RGS"/>
    <property type="match status" value="1"/>
</dbReference>
<keyword evidence="1" id="KW-0472">Membrane</keyword>
<dbReference type="AlphaFoldDB" id="A0A3P3XZ42"/>
<dbReference type="SUPFAM" id="SSF48097">
    <property type="entry name" value="Regulator of G-protein signaling, RGS"/>
    <property type="match status" value="1"/>
</dbReference>
<dbReference type="Pfam" id="PF00615">
    <property type="entry name" value="RGS"/>
    <property type="match status" value="1"/>
</dbReference>
<evidence type="ECO:0000313" key="3">
    <source>
        <dbReference type="EMBL" id="SPQ93044.1"/>
    </source>
</evidence>
<dbReference type="InterPro" id="IPR016137">
    <property type="entry name" value="RGS"/>
</dbReference>
<keyword evidence="1" id="KW-0812">Transmembrane</keyword>
<feature type="transmembrane region" description="Helical" evidence="1">
    <location>
        <begin position="69"/>
        <end position="95"/>
    </location>
</feature>
<dbReference type="PRINTS" id="PR01301">
    <property type="entry name" value="RGSPROTEIN"/>
</dbReference>
<evidence type="ECO:0000259" key="2">
    <source>
        <dbReference type="PROSITE" id="PS50132"/>
    </source>
</evidence>
<feature type="transmembrane region" description="Helical" evidence="1">
    <location>
        <begin position="214"/>
        <end position="235"/>
    </location>
</feature>
<dbReference type="PANTHER" id="PTHR10845">
    <property type="entry name" value="REGULATOR OF G PROTEIN SIGNALING"/>
    <property type="match status" value="1"/>
</dbReference>
<evidence type="ECO:0000313" key="4">
    <source>
        <dbReference type="Proteomes" id="UP000290189"/>
    </source>
</evidence>
<feature type="transmembrane region" description="Helical" evidence="1">
    <location>
        <begin position="135"/>
        <end position="156"/>
    </location>
</feature>
<proteinExistence type="predicted"/>
<accession>A0A3P3XZ42</accession>
<dbReference type="EMBL" id="OVEO01000001">
    <property type="protein sequence ID" value="SPQ93044.1"/>
    <property type="molecule type" value="Genomic_DNA"/>
</dbReference>
<dbReference type="PANTHER" id="PTHR10845:SF192">
    <property type="entry name" value="DOUBLE HIT, ISOFORM B"/>
    <property type="match status" value="1"/>
</dbReference>
<feature type="transmembrane region" description="Helical" evidence="1">
    <location>
        <begin position="183"/>
        <end position="202"/>
    </location>
</feature>
<geneLocation type="mitochondrion" evidence="3"/>
<dbReference type="InterPro" id="IPR036305">
    <property type="entry name" value="RGS_sf"/>
</dbReference>
<dbReference type="InterPro" id="IPR044926">
    <property type="entry name" value="RGS_subdomain_2"/>
</dbReference>